<dbReference type="Proteomes" id="UP001596403">
    <property type="component" value="Unassembled WGS sequence"/>
</dbReference>
<evidence type="ECO:0000313" key="1">
    <source>
        <dbReference type="EMBL" id="MFC6643898.1"/>
    </source>
</evidence>
<proteinExistence type="predicted"/>
<comment type="caution">
    <text evidence="1">The sequence shown here is derived from an EMBL/GenBank/DDBJ whole genome shotgun (WGS) entry which is preliminary data.</text>
</comment>
<dbReference type="EMBL" id="JBHSWA010000005">
    <property type="protein sequence ID" value="MFC6643898.1"/>
    <property type="molecule type" value="Genomic_DNA"/>
</dbReference>
<accession>A0ABW1Z6Z9</accession>
<keyword evidence="2" id="KW-1185">Reference proteome</keyword>
<gene>
    <name evidence="1" type="ORF">ACFQAU_21450</name>
</gene>
<dbReference type="SUPFAM" id="SSF53335">
    <property type="entry name" value="S-adenosyl-L-methionine-dependent methyltransferases"/>
    <property type="match status" value="1"/>
</dbReference>
<dbReference type="RefSeq" id="WP_132446905.1">
    <property type="nucleotide sequence ID" value="NZ_JBHSWA010000005.1"/>
</dbReference>
<dbReference type="InterPro" id="IPR029063">
    <property type="entry name" value="SAM-dependent_MTases_sf"/>
</dbReference>
<evidence type="ECO:0000313" key="2">
    <source>
        <dbReference type="Proteomes" id="UP001596403"/>
    </source>
</evidence>
<dbReference type="Gene3D" id="3.40.50.150">
    <property type="entry name" value="Vaccinia Virus protein VP39"/>
    <property type="match status" value="1"/>
</dbReference>
<reference evidence="2" key="1">
    <citation type="journal article" date="2019" name="Int. J. Syst. Evol. Microbiol.">
        <title>The Global Catalogue of Microorganisms (GCM) 10K type strain sequencing project: providing services to taxonomists for standard genome sequencing and annotation.</title>
        <authorList>
            <consortium name="The Broad Institute Genomics Platform"/>
            <consortium name="The Broad Institute Genome Sequencing Center for Infectious Disease"/>
            <person name="Wu L."/>
            <person name="Ma J."/>
        </authorList>
    </citation>
    <scope>NUCLEOTIDE SEQUENCE [LARGE SCALE GENOMIC DNA]</scope>
    <source>
        <strain evidence="2">NBRC 111368</strain>
    </source>
</reference>
<protein>
    <recommendedName>
        <fullName evidence="3">SAM-dependent methyltransferase</fullName>
    </recommendedName>
</protein>
<sequence length="412" mass="44968">MKIKFNDTSPTTAKALDQFYTAPKVAQDCIDQALDYYADQPFETIIEPSAGTGAFSRQLGSNCIALDLDPKAPDIQTADFLTWQPEILTGRCLVIGNPPFSGGAAMKFLNHAAAFADVVAFILPATFKKKSQQNRVASNMHLMYQQDIPSRSFSHAGRVVDVPCVLQIWERGDVPRQRHKLRCRHSHFERCSQAEADLVIRRIGAHAGTLKPLDVNWSAQSNIFLRAVGCNRAELLRRFQNLDLTGAAANGVGGGSINMSEIVELYEASLKEEPVASPLQGIADDQIGIGAARKWRMPLHASSAAFSPAAKTFHLFDSNEHDHLVPTSKAQPPLSNPIQEAWIRHVAELLGRPFCGTRRCSTHIGGLTTTVYSVLGPPQNLIANSRWPLLPMNCSHPASPTSRSDTGSAAIQ</sequence>
<name>A0ABW1Z6Z9_9RHOB</name>
<evidence type="ECO:0008006" key="3">
    <source>
        <dbReference type="Google" id="ProtNLM"/>
    </source>
</evidence>
<organism evidence="1 2">
    <name type="scientific">Sulfitobacter profundi</name>
    <dbReference type="NCBI Taxonomy" id="2679961"/>
    <lineage>
        <taxon>Bacteria</taxon>
        <taxon>Pseudomonadati</taxon>
        <taxon>Pseudomonadota</taxon>
        <taxon>Alphaproteobacteria</taxon>
        <taxon>Rhodobacterales</taxon>
        <taxon>Roseobacteraceae</taxon>
        <taxon>Sulfitobacter</taxon>
    </lineage>
</organism>